<dbReference type="RefSeq" id="WP_176642362.1">
    <property type="nucleotide sequence ID" value="NZ_JABXXS010000003.1"/>
</dbReference>
<proteinExistence type="predicted"/>
<dbReference type="AlphaFoldDB" id="A0A850NVT1"/>
<organism evidence="1 2">
    <name type="scientific">Komagataeibacter swingsii</name>
    <dbReference type="NCBI Taxonomy" id="215220"/>
    <lineage>
        <taxon>Bacteria</taxon>
        <taxon>Pseudomonadati</taxon>
        <taxon>Pseudomonadota</taxon>
        <taxon>Alphaproteobacteria</taxon>
        <taxon>Acetobacterales</taxon>
        <taxon>Acetobacteraceae</taxon>
        <taxon>Komagataeibacter</taxon>
    </lineage>
</organism>
<dbReference type="EMBL" id="JABXXS010000003">
    <property type="protein sequence ID" value="NVN35768.1"/>
    <property type="molecule type" value="Genomic_DNA"/>
</dbReference>
<accession>A0A850NVT1</accession>
<evidence type="ECO:0000313" key="2">
    <source>
        <dbReference type="Proteomes" id="UP000522590"/>
    </source>
</evidence>
<comment type="caution">
    <text evidence="1">The sequence shown here is derived from an EMBL/GenBank/DDBJ whole genome shotgun (WGS) entry which is preliminary data.</text>
</comment>
<sequence>MLRSGEIVTERELREDENRFDGPVPVIGDFVEVECRGRKFTAEVIWGNWPGRVHPADTVVPLRVAEIGYDEVRLDLRSLRRKQV</sequence>
<reference evidence="1 2" key="1">
    <citation type="submission" date="2020-06" db="EMBL/GenBank/DDBJ databases">
        <title>Description of novel acetic acid bacteria.</title>
        <authorList>
            <person name="Sombolestani A."/>
        </authorList>
    </citation>
    <scope>NUCLEOTIDE SEQUENCE [LARGE SCALE GENOMIC DNA]</scope>
    <source>
        <strain evidence="1 2">LMG 25</strain>
    </source>
</reference>
<dbReference type="Proteomes" id="UP000522590">
    <property type="component" value="Unassembled WGS sequence"/>
</dbReference>
<evidence type="ECO:0000313" key="1">
    <source>
        <dbReference type="EMBL" id="NVN35768.1"/>
    </source>
</evidence>
<protein>
    <submittedName>
        <fullName evidence="1">Uncharacterized protein</fullName>
    </submittedName>
</protein>
<gene>
    <name evidence="1" type="ORF">HUK81_02215</name>
</gene>
<name>A0A850NVT1_9PROT</name>